<dbReference type="Pfam" id="PF00215">
    <property type="entry name" value="OMPdecase"/>
    <property type="match status" value="1"/>
</dbReference>
<dbReference type="InterPro" id="IPR018089">
    <property type="entry name" value="OMPdecase_AS"/>
</dbReference>
<keyword evidence="4 9" id="KW-0210">Decarboxylase</keyword>
<keyword evidence="6 9" id="KW-0456">Lyase</keyword>
<sequence>MDNVCIDSLILKLHDVDAVKFGEYKLKSGMMTPIYIDLRVLVSYPVLMNQVSSLIYQRVQDEGLQFDSVCGVPYTALPLATIICSRHELPMLIRRKEAKDYGTKRLVEGSFRGLKVTDAIVLMDREQGGVEMLASQGIKLHPIISMFKLLNVLLAAERIDDQTAQSVRKFILDNNTFSPKEKNGSDAPATKKPCMEENVELSYANRATLPNLHPLASKLLKIMEEKKSNLCVSADVTSSEELLQLADSLGPSICMLKTHVDILKDYTAAFSQKLQALAEKHNFLIFEDRKFADIGNTVKHQYEGGLYQISSWSHIVNAHAVPGPGVVKGLSAVGKPLGRGCLLIAQMSSQGSLATGEYTNAVLQMAEEQSDFVIGFICGSKISKRPEFIHMTPGVQMQAGGDVLGQQYSTPEEVLCNKGSDVIIVGRGILEAPDRLKAAESYRKSGWEAYTKRLGRCEQ</sequence>
<dbReference type="GO" id="GO:0004590">
    <property type="term" value="F:orotidine-5'-phosphate decarboxylase activity"/>
    <property type="evidence" value="ECO:0007669"/>
    <property type="project" value="UniProtKB-EC"/>
</dbReference>
<dbReference type="PROSITE" id="PS00156">
    <property type="entry name" value="OMPDECASE"/>
    <property type="match status" value="1"/>
</dbReference>
<dbReference type="EC" id="4.1.1.23" evidence="9"/>
<dbReference type="InterPro" id="IPR011060">
    <property type="entry name" value="RibuloseP-bd_barrel"/>
</dbReference>
<dbReference type="NCBIfam" id="TIGR01740">
    <property type="entry name" value="pyrF"/>
    <property type="match status" value="1"/>
</dbReference>
<evidence type="ECO:0000259" key="10">
    <source>
        <dbReference type="SMART" id="SM00934"/>
    </source>
</evidence>
<comment type="catalytic activity">
    <reaction evidence="9">
        <text>orotidine 5'-phosphate + H(+) = UMP + CO2</text>
        <dbReference type="Rhea" id="RHEA:11596"/>
        <dbReference type="ChEBI" id="CHEBI:15378"/>
        <dbReference type="ChEBI" id="CHEBI:16526"/>
        <dbReference type="ChEBI" id="CHEBI:57538"/>
        <dbReference type="ChEBI" id="CHEBI:57865"/>
        <dbReference type="EC" id="4.1.1.23"/>
    </reaction>
</comment>
<dbReference type="InterPro" id="IPR001754">
    <property type="entry name" value="OMPdeCOase_dom"/>
</dbReference>
<evidence type="ECO:0000256" key="9">
    <source>
        <dbReference type="RuleBase" id="RU000512"/>
    </source>
</evidence>
<comment type="similarity">
    <text evidence="2">In the N-terminal section; belongs to the purine/pyrimidine phosphoribosyltransferase family.</text>
</comment>
<feature type="binding site" evidence="8">
    <location>
        <position position="348"/>
    </location>
    <ligand>
        <name>substrate</name>
    </ligand>
</feature>
<dbReference type="GO" id="GO:0006207">
    <property type="term" value="P:'de novo' pyrimidine nucleobase biosynthetic process"/>
    <property type="evidence" value="ECO:0007669"/>
    <property type="project" value="InterPro"/>
</dbReference>
<dbReference type="GO" id="GO:0044205">
    <property type="term" value="P:'de novo' UMP biosynthetic process"/>
    <property type="evidence" value="ECO:0007669"/>
    <property type="project" value="UniProtKB-UniPathway"/>
</dbReference>
<dbReference type="SUPFAM" id="SSF51366">
    <property type="entry name" value="Ribulose-phoshate binding barrel"/>
    <property type="match status" value="1"/>
</dbReference>
<evidence type="ECO:0000256" key="8">
    <source>
        <dbReference type="PIRSR" id="PIRSR614732-2"/>
    </source>
</evidence>
<feature type="active site" description="For OMPdecase activity" evidence="7">
    <location>
        <position position="293"/>
    </location>
</feature>
<feature type="binding site" evidence="8">
    <location>
        <position position="427"/>
    </location>
    <ligand>
        <name>substrate</name>
    </ligand>
</feature>
<feature type="binding site" evidence="8">
    <location>
        <position position="406"/>
    </location>
    <ligand>
        <name>substrate</name>
    </ligand>
</feature>
<evidence type="ECO:0000256" key="7">
    <source>
        <dbReference type="PIRSR" id="PIRSR614732-1"/>
    </source>
</evidence>
<dbReference type="InterPro" id="IPR013785">
    <property type="entry name" value="Aldolase_TIM"/>
</dbReference>
<dbReference type="SMART" id="SM00934">
    <property type="entry name" value="OMPdecase"/>
    <property type="match status" value="1"/>
</dbReference>
<comment type="similarity">
    <text evidence="3">In the C-terminal section; belongs to the OMP decarboxylase family.</text>
</comment>
<keyword evidence="5 9" id="KW-0665">Pyrimidine biosynthesis</keyword>
<feature type="binding site" evidence="8">
    <location>
        <position position="257"/>
    </location>
    <ligand>
        <name>substrate</name>
    </ligand>
</feature>
<gene>
    <name evidence="11" type="ORF">D5F01_LYC01912</name>
</gene>
<dbReference type="InterPro" id="IPR000836">
    <property type="entry name" value="PRTase_dom"/>
</dbReference>
<feature type="binding site" evidence="8">
    <location>
        <position position="426"/>
    </location>
    <ligand>
        <name>substrate</name>
    </ligand>
</feature>
<comment type="similarity">
    <text evidence="9">Belongs to the OMP decarboxylase family.</text>
</comment>
<dbReference type="InterPro" id="IPR014732">
    <property type="entry name" value="OMPdecase"/>
</dbReference>
<proteinExistence type="inferred from homology"/>
<evidence type="ECO:0000256" key="3">
    <source>
        <dbReference type="ARBA" id="ARBA00009769"/>
    </source>
</evidence>
<evidence type="ECO:0000256" key="6">
    <source>
        <dbReference type="ARBA" id="ARBA00023239"/>
    </source>
</evidence>
<dbReference type="UniPathway" id="UPA00070">
    <property type="reaction ID" value="UER00120"/>
</dbReference>
<dbReference type="Gene3D" id="3.40.50.2020">
    <property type="match status" value="2"/>
</dbReference>
<dbReference type="EMBL" id="REGW02000002">
    <property type="protein sequence ID" value="KAE8299510.1"/>
    <property type="molecule type" value="Genomic_DNA"/>
</dbReference>
<reference evidence="11 12" key="1">
    <citation type="submission" date="2019-07" db="EMBL/GenBank/DDBJ databases">
        <title>Chromosome genome assembly for large yellow croaker.</title>
        <authorList>
            <person name="Xiao S."/>
        </authorList>
    </citation>
    <scope>NUCLEOTIDE SEQUENCE [LARGE SCALE GENOMIC DNA]</scope>
    <source>
        <strain evidence="11">JMULYC20181020</strain>
        <tissue evidence="11">Muscle</tissue>
    </source>
</reference>
<name>A0A6G0J723_LARCR</name>
<comment type="caution">
    <text evidence="11">The sequence shown here is derived from an EMBL/GenBank/DDBJ whole genome shotgun (WGS) entry which is preliminary data.</text>
</comment>
<dbReference type="PANTHER" id="PTHR19278:SF9">
    <property type="entry name" value="URIDINE 5'-MONOPHOSPHATE SYNTHASE"/>
    <property type="match status" value="1"/>
</dbReference>
<dbReference type="GO" id="GO:0004588">
    <property type="term" value="F:orotate phosphoribosyltransferase activity"/>
    <property type="evidence" value="ECO:0007669"/>
    <property type="project" value="TreeGrafter"/>
</dbReference>
<evidence type="ECO:0000256" key="1">
    <source>
        <dbReference type="ARBA" id="ARBA00004861"/>
    </source>
</evidence>
<evidence type="ECO:0000256" key="4">
    <source>
        <dbReference type="ARBA" id="ARBA00022793"/>
    </source>
</evidence>
<feature type="binding site" evidence="8">
    <location>
        <position position="235"/>
    </location>
    <ligand>
        <name>substrate</name>
    </ligand>
</feature>
<evidence type="ECO:0000313" key="12">
    <source>
        <dbReference type="Proteomes" id="UP000424527"/>
    </source>
</evidence>
<dbReference type="CDD" id="cd06223">
    <property type="entry name" value="PRTases_typeI"/>
    <property type="match status" value="1"/>
</dbReference>
<dbReference type="InterPro" id="IPR029057">
    <property type="entry name" value="PRTase-like"/>
</dbReference>
<dbReference type="FunFam" id="3.20.20.70:FF:000092">
    <property type="entry name" value="Uridine monophosphate synthetase"/>
    <property type="match status" value="1"/>
</dbReference>
<feature type="active site" description="For OMPdecase activity" evidence="7">
    <location>
        <position position="288"/>
    </location>
</feature>
<dbReference type="AlphaFoldDB" id="A0A6G0J723"/>
<dbReference type="CDD" id="cd04725">
    <property type="entry name" value="OMP_decarboxylase_like"/>
    <property type="match status" value="1"/>
</dbReference>
<keyword evidence="12" id="KW-1185">Reference proteome</keyword>
<evidence type="ECO:0000313" key="11">
    <source>
        <dbReference type="EMBL" id="KAE8299510.1"/>
    </source>
</evidence>
<feature type="domain" description="Orotidine 5'-phosphate decarboxylase" evidence="10">
    <location>
        <begin position="229"/>
        <end position="442"/>
    </location>
</feature>
<dbReference type="Proteomes" id="UP000424527">
    <property type="component" value="Unassembled WGS sequence"/>
</dbReference>
<evidence type="ECO:0000256" key="5">
    <source>
        <dbReference type="ARBA" id="ARBA00022975"/>
    </source>
</evidence>
<organism evidence="11 12">
    <name type="scientific">Larimichthys crocea</name>
    <name type="common">Large yellow croaker</name>
    <name type="synonym">Pseudosciaena crocea</name>
    <dbReference type="NCBI Taxonomy" id="215358"/>
    <lineage>
        <taxon>Eukaryota</taxon>
        <taxon>Metazoa</taxon>
        <taxon>Chordata</taxon>
        <taxon>Craniata</taxon>
        <taxon>Vertebrata</taxon>
        <taxon>Euteleostomi</taxon>
        <taxon>Actinopterygii</taxon>
        <taxon>Neopterygii</taxon>
        <taxon>Teleostei</taxon>
        <taxon>Neoteleostei</taxon>
        <taxon>Acanthomorphata</taxon>
        <taxon>Eupercaria</taxon>
        <taxon>Sciaenidae</taxon>
        <taxon>Larimichthys</taxon>
    </lineage>
</organism>
<evidence type="ECO:0000256" key="2">
    <source>
        <dbReference type="ARBA" id="ARBA00006221"/>
    </source>
</evidence>
<protein>
    <recommendedName>
        <fullName evidence="9">Orotidine 5'-phosphate decarboxylase</fullName>
        <ecNumber evidence="9">4.1.1.23</ecNumber>
    </recommendedName>
</protein>
<comment type="pathway">
    <text evidence="1 9">Pyrimidine metabolism; UMP biosynthesis via de novo pathway; UMP from orotate: step 2/2.</text>
</comment>
<dbReference type="Gene3D" id="3.20.20.70">
    <property type="entry name" value="Aldolase class I"/>
    <property type="match status" value="1"/>
</dbReference>
<dbReference type="PANTHER" id="PTHR19278">
    <property type="entry name" value="OROTATE PHOSPHORIBOSYLTRANSFERASE"/>
    <property type="match status" value="1"/>
</dbReference>
<dbReference type="SUPFAM" id="SSF53271">
    <property type="entry name" value="PRTase-like"/>
    <property type="match status" value="1"/>
</dbReference>
<feature type="active site" description="For OMPdecase activity" evidence="7">
    <location>
        <position position="290"/>
    </location>
</feature>
<accession>A0A6G0J723</accession>